<dbReference type="InterPro" id="IPR015661">
    <property type="entry name" value="Bub1/Mad3"/>
</dbReference>
<dbReference type="PANTHER" id="PTHR14030">
    <property type="entry name" value="MITOTIC CHECKPOINT SERINE/THREONINE-PROTEIN KINASE BUB1"/>
    <property type="match status" value="1"/>
</dbReference>
<dbReference type="InterPro" id="IPR013212">
    <property type="entry name" value="Mad3/Bub1_I"/>
</dbReference>
<accession>A0A4U5NFN8</accession>
<dbReference type="GO" id="GO:0051754">
    <property type="term" value="P:meiotic sister chromatid cohesion, centromeric"/>
    <property type="evidence" value="ECO:0007669"/>
    <property type="project" value="TreeGrafter"/>
</dbReference>
<dbReference type="STRING" id="34508.A0A4U5NFN8"/>
<evidence type="ECO:0000259" key="2">
    <source>
        <dbReference type="PROSITE" id="PS51489"/>
    </source>
</evidence>
<dbReference type="GO" id="GO:0004672">
    <property type="term" value="F:protein kinase activity"/>
    <property type="evidence" value="ECO:0007669"/>
    <property type="project" value="TreeGrafter"/>
</dbReference>
<dbReference type="OrthoDB" id="248495at2759"/>
<dbReference type="PROSITE" id="PS51489">
    <property type="entry name" value="BUB1_N"/>
    <property type="match status" value="1"/>
</dbReference>
<dbReference type="PANTHER" id="PTHR14030:SF28">
    <property type="entry name" value="BUB1 N-TERMINAL DOMAIN-CONTAINING PROTEIN"/>
    <property type="match status" value="1"/>
</dbReference>
<evidence type="ECO:0000256" key="1">
    <source>
        <dbReference type="SAM" id="MobiDB-lite"/>
    </source>
</evidence>
<proteinExistence type="predicted"/>
<sequence>MTEEGDFEWELNRENIRPLRSGRHAASLQHIGSRPTVSAREAQERFQELFDKDDEEEDPLKPFYDYVCWFEETFHSGRQNIFYPILWKIVRRFATTERYRNEQRMLKLWFKLADNCPERCFPIIAYAFDKHCCTKMAQFYVRWAQLFECIEDFQSAREKLKLGKNHLAEPTKELDDASDQLEVLILRESLKRQNDVSDDEDVEECREVLGQLQAVDRERAPIIRQAHSSAGKITGLEPNQVIGRSNRGPDSFSIFTSDMQNDEDFMLLFGPLQAEQGIGMFGEEDNHGEISKFTVNETPSAPKIPTAKPAFQIFCDDPEVQQRTQQFYDQVDEAPKDRPVAPSLRPRGEQPSIQKKLLIDSSGFVPLQEVS</sequence>
<comment type="caution">
    <text evidence="3">The sequence shown here is derived from an EMBL/GenBank/DDBJ whole genome shotgun (WGS) entry which is preliminary data.</text>
</comment>
<dbReference type="Pfam" id="PF08311">
    <property type="entry name" value="Mad3_BUB1_I"/>
    <property type="match status" value="1"/>
</dbReference>
<feature type="region of interest" description="Disordered" evidence="1">
    <location>
        <begin position="329"/>
        <end position="357"/>
    </location>
</feature>
<evidence type="ECO:0000313" key="3">
    <source>
        <dbReference type="EMBL" id="TKR81512.1"/>
    </source>
</evidence>
<reference evidence="3" key="3">
    <citation type="journal article" date="2019" name="G3 (Bethesda)">
        <title>Hybrid Assembly of the Genome of the Entomopathogenic Nematode Steinernema carpocapsae Identifies the X-Chromosome.</title>
        <authorList>
            <person name="Serra L."/>
            <person name="Macchietto M."/>
            <person name="Macias-Munoz A."/>
            <person name="McGill C.J."/>
            <person name="Rodriguez I.M."/>
            <person name="Rodriguez B."/>
            <person name="Murad R."/>
            <person name="Mortazavi A."/>
        </authorList>
    </citation>
    <scope>NUCLEOTIDE SEQUENCE</scope>
    <source>
        <strain evidence="3">ALL</strain>
    </source>
</reference>
<dbReference type="SMART" id="SM00777">
    <property type="entry name" value="Mad3_BUB1_I"/>
    <property type="match status" value="1"/>
</dbReference>
<reference evidence="3" key="2">
    <citation type="journal article" date="2015" name="Genome Biol.">
        <title>Comparative genomics of Steinernema reveals deeply conserved gene regulatory networks.</title>
        <authorList>
            <person name="Dillman A.R."/>
            <person name="Macchietto M."/>
            <person name="Porter C.F."/>
            <person name="Rogers A."/>
            <person name="Williams B."/>
            <person name="Antoshechkin I."/>
            <person name="Lee M.M."/>
            <person name="Goodwin Z."/>
            <person name="Lu X."/>
            <person name="Lewis E.E."/>
            <person name="Goodrich-Blair H."/>
            <person name="Stock S.P."/>
            <person name="Adams B.J."/>
            <person name="Sternberg P.W."/>
            <person name="Mortazavi A."/>
        </authorList>
    </citation>
    <scope>NUCLEOTIDE SEQUENCE [LARGE SCALE GENOMIC DNA]</scope>
    <source>
        <strain evidence="3">ALL</strain>
    </source>
</reference>
<reference evidence="3" key="1">
    <citation type="submission" date="2013-11" db="EMBL/GenBank/DDBJ databases">
        <authorList>
            <person name="Sternberg P."/>
            <person name="Dillman A."/>
            <person name="Macchietto M."/>
        </authorList>
    </citation>
    <scope>NUCLEOTIDE SEQUENCE</scope>
    <source>
        <strain evidence="3">ALL</strain>
    </source>
</reference>
<dbReference type="AlphaFoldDB" id="A0A4U5NFN8"/>
<dbReference type="GO" id="GO:0007094">
    <property type="term" value="P:mitotic spindle assembly checkpoint signaling"/>
    <property type="evidence" value="ECO:0007669"/>
    <property type="project" value="InterPro"/>
</dbReference>
<organism evidence="3">
    <name type="scientific">Steinernema carpocapsae</name>
    <name type="common">Entomopathogenic nematode</name>
    <dbReference type="NCBI Taxonomy" id="34508"/>
    <lineage>
        <taxon>Eukaryota</taxon>
        <taxon>Metazoa</taxon>
        <taxon>Ecdysozoa</taxon>
        <taxon>Nematoda</taxon>
        <taxon>Chromadorea</taxon>
        <taxon>Rhabditida</taxon>
        <taxon>Tylenchina</taxon>
        <taxon>Panagrolaimomorpha</taxon>
        <taxon>Strongyloidoidea</taxon>
        <taxon>Steinernematidae</taxon>
        <taxon>Steinernema</taxon>
    </lineage>
</organism>
<dbReference type="Gene3D" id="1.25.40.430">
    <property type="match status" value="1"/>
</dbReference>
<dbReference type="EMBL" id="AZBU02000004">
    <property type="protein sequence ID" value="TKR81512.1"/>
    <property type="molecule type" value="Genomic_DNA"/>
</dbReference>
<protein>
    <recommendedName>
        <fullName evidence="2">BUB1 N-terminal domain-containing protein</fullName>
    </recommendedName>
</protein>
<gene>
    <name evidence="3" type="ORF">L596_015372</name>
</gene>
<feature type="domain" description="BUB1 N-terminal" evidence="2">
    <location>
        <begin position="45"/>
        <end position="207"/>
    </location>
</feature>
<name>A0A4U5NFN8_STECR</name>
<dbReference type="GO" id="GO:0005634">
    <property type="term" value="C:nucleus"/>
    <property type="evidence" value="ECO:0007669"/>
    <property type="project" value="TreeGrafter"/>
</dbReference>